<dbReference type="GeneID" id="6137696"/>
<feature type="transmembrane region" description="Helical" evidence="1">
    <location>
        <begin position="48"/>
        <end position="67"/>
    </location>
</feature>
<keyword evidence="1" id="KW-0812">Transmembrane</keyword>
<evidence type="ECO:0000256" key="1">
    <source>
        <dbReference type="SAM" id="Phobius"/>
    </source>
</evidence>
<accession>A0ABV2NRP8</accession>
<dbReference type="RefSeq" id="WP_012318651.1">
    <property type="nucleotide sequence ID" value="NZ_BJXP01000025.1"/>
</dbReference>
<evidence type="ECO:0000313" key="2">
    <source>
        <dbReference type="EMBL" id="MET3869010.1"/>
    </source>
</evidence>
<keyword evidence="1" id="KW-0472">Membrane</keyword>
<dbReference type="EMBL" id="JBEPNW010000002">
    <property type="protein sequence ID" value="MET3869010.1"/>
    <property type="molecule type" value="Genomic_DNA"/>
</dbReference>
<feature type="transmembrane region" description="Helical" evidence="1">
    <location>
        <begin position="130"/>
        <end position="150"/>
    </location>
</feature>
<feature type="transmembrane region" description="Helical" evidence="1">
    <location>
        <begin position="183"/>
        <end position="205"/>
    </location>
</feature>
<feature type="transmembrane region" description="Helical" evidence="1">
    <location>
        <begin position="79"/>
        <end position="101"/>
    </location>
</feature>
<keyword evidence="3" id="KW-1185">Reference proteome</keyword>
<proteinExistence type="predicted"/>
<organism evidence="2 3">
    <name type="scientific">Methylobacterium radiotolerans</name>
    <dbReference type="NCBI Taxonomy" id="31998"/>
    <lineage>
        <taxon>Bacteria</taxon>
        <taxon>Pseudomonadati</taxon>
        <taxon>Pseudomonadota</taxon>
        <taxon>Alphaproteobacteria</taxon>
        <taxon>Hyphomicrobiales</taxon>
        <taxon>Methylobacteriaceae</taxon>
        <taxon>Methylobacterium</taxon>
    </lineage>
</organism>
<keyword evidence="1" id="KW-1133">Transmembrane helix</keyword>
<sequence length="473" mass="50211">MSGPCATSIPRALSALEAPGPGAADAVGGRMAPLWMLLVGRAAVRRHWHLIVATGLLWSLLGLLVVVDSLDGALHVPDRWFGLILLAEGVSALVVGASAVGAARRLRLAKGALLSVMAVLIMMATRHSTFLLAMIFGVAFVVDGLVRITIAGLLKFAGWRMSVALGGLSIAFGLFHLQPWPTWYAGTVGYCIGMFLILNGANLALVGLRTRRLGTAEPAAAATGAGATEPGSLTVYVWTPTGQATTPAGQRLIRRYVASVDKAGRFSTGHAALQQGDDLYVSHYPAVEIDRSPANLRSSLRAGPENDVPGRFLPSHAAEVADWCPATVAVTLNGIDAARLRAFWAQYSRDTTYNFISRNCSTTVARALDIAVEGAFSRGGHPWRQLAAALTTPEFWAAAFLRNGARSMTWTPGLVLDYTRALSALVDPASPVPSIAWKRVGWRLLRNWRARDLASLSPIARRSSVPGAGPTEA</sequence>
<dbReference type="Proteomes" id="UP001549119">
    <property type="component" value="Unassembled WGS sequence"/>
</dbReference>
<name>A0ABV2NRP8_9HYPH</name>
<comment type="caution">
    <text evidence="2">The sequence shown here is derived from an EMBL/GenBank/DDBJ whole genome shotgun (WGS) entry which is preliminary data.</text>
</comment>
<feature type="transmembrane region" description="Helical" evidence="1">
    <location>
        <begin position="157"/>
        <end position="177"/>
    </location>
</feature>
<reference evidence="2 3" key="1">
    <citation type="submission" date="2024-06" db="EMBL/GenBank/DDBJ databases">
        <title>Genomics of switchgrass bacterial isolates.</title>
        <authorList>
            <person name="Shade A."/>
        </authorList>
    </citation>
    <scope>NUCLEOTIDE SEQUENCE [LARGE SCALE GENOMIC DNA]</scope>
    <source>
        <strain evidence="2 3">PvP084</strain>
    </source>
</reference>
<protein>
    <submittedName>
        <fullName evidence="2">Uncharacterized membrane protein HdeD (DUF308 family)</fullName>
    </submittedName>
</protein>
<evidence type="ECO:0000313" key="3">
    <source>
        <dbReference type="Proteomes" id="UP001549119"/>
    </source>
</evidence>
<gene>
    <name evidence="2" type="ORF">ABIC20_006319</name>
</gene>